<keyword evidence="5 6" id="KW-0378">Hydrolase</keyword>
<dbReference type="EMBL" id="WAIE01000004">
    <property type="protein sequence ID" value="KAB1441462.1"/>
    <property type="molecule type" value="Genomic_DNA"/>
</dbReference>
<comment type="caution">
    <text evidence="9">The sequence shown here is derived from an EMBL/GenBank/DDBJ whole genome shotgun (WGS) entry which is preliminary data.</text>
</comment>
<keyword evidence="2" id="KW-0479">Metal-binding</keyword>
<feature type="chain" id="PRO_5027161232" evidence="6">
    <location>
        <begin position="25"/>
        <end position="576"/>
    </location>
</feature>
<protein>
    <submittedName>
        <fullName evidence="9">Bifunctional NAD pyrophosphatase/5'-nucleotidase</fullName>
    </submittedName>
</protein>
<evidence type="ECO:0000256" key="2">
    <source>
        <dbReference type="ARBA" id="ARBA00022723"/>
    </source>
</evidence>
<dbReference type="OrthoDB" id="9803927at2"/>
<dbReference type="CDD" id="cd07409">
    <property type="entry name" value="MPP_CD73_N"/>
    <property type="match status" value="1"/>
</dbReference>
<dbReference type="PRINTS" id="PR01607">
    <property type="entry name" value="APYRASEFAMLY"/>
</dbReference>
<dbReference type="InterPro" id="IPR006146">
    <property type="entry name" value="5'-Nucleotdase_CS"/>
</dbReference>
<dbReference type="GO" id="GO:0046872">
    <property type="term" value="F:metal ion binding"/>
    <property type="evidence" value="ECO:0007669"/>
    <property type="project" value="UniProtKB-KW"/>
</dbReference>
<evidence type="ECO:0000256" key="5">
    <source>
        <dbReference type="ARBA" id="ARBA00022801"/>
    </source>
</evidence>
<feature type="domain" description="Calcineurin-like phosphoesterase" evidence="7">
    <location>
        <begin position="28"/>
        <end position="241"/>
    </location>
</feature>
<dbReference type="AlphaFoldDB" id="A0A6N6N341"/>
<comment type="similarity">
    <text evidence="1 6">Belongs to the 5'-nucleotidase family.</text>
</comment>
<dbReference type="GO" id="GO:0009166">
    <property type="term" value="P:nucleotide catabolic process"/>
    <property type="evidence" value="ECO:0007669"/>
    <property type="project" value="InterPro"/>
</dbReference>
<feature type="signal peptide" evidence="6">
    <location>
        <begin position="1"/>
        <end position="24"/>
    </location>
</feature>
<dbReference type="InterPro" id="IPR008334">
    <property type="entry name" value="5'-Nucleotdase_C"/>
</dbReference>
<evidence type="ECO:0000313" key="10">
    <source>
        <dbReference type="Proteomes" id="UP000438699"/>
    </source>
</evidence>
<keyword evidence="4 6" id="KW-0547">Nucleotide-binding</keyword>
<name>A0A6N6N341_9BACT</name>
<dbReference type="Proteomes" id="UP000438699">
    <property type="component" value="Unassembled WGS sequence"/>
</dbReference>
<dbReference type="Gene3D" id="3.60.21.10">
    <property type="match status" value="1"/>
</dbReference>
<dbReference type="InterPro" id="IPR029052">
    <property type="entry name" value="Metallo-depent_PP-like"/>
</dbReference>
<evidence type="ECO:0000313" key="9">
    <source>
        <dbReference type="EMBL" id="KAB1441462.1"/>
    </source>
</evidence>
<keyword evidence="10" id="KW-1185">Reference proteome</keyword>
<evidence type="ECO:0000259" key="7">
    <source>
        <dbReference type="Pfam" id="PF00149"/>
    </source>
</evidence>
<sequence>MRRVLMPMVLAAFVMLVSSAGARAFELTVVHVNDTHSHLEPCPAKLSFDDQKTYVKLGGWDRLKTKVDAVRAKNPNVALLHAGDAVQGTLYFTKYLGKPEMEFMNLLGFDAMVLGNHEFDKGPDVLAHFLKYAHFPVLCANLRPGAESALADEVRPYVILEFNGERVGVIGLTLEETRVISRPAPATFADAFETAKQCVAELEGKGVNKIIALTHMGYDADKKLAASVAGIDLVVGGHSHTLLDDGKSLAALGLHSGGPYPTRVTGPDGSDVYVVTSWKWAMAVGVLRTVFDDAGHVTECGGNAVLLLSDSFQRKNGTGEKVELQGAARNAVMDAVVKSPMAEVVGPDADADALLAPYKKGLESMRNEVIGRAAQSLPHIRVPGVTESGQDLPQGSMIAPIVCDSMLWKAQSVGLKPDLALQNGGGVRTGVERGPITVGTAYTLMPFGNTLMVLDLKGAQVQKALENGATRQGGAFAYVAGARYTVDMNRPEGERVTSVDIRRGDRWEALDSEATYRMVTISYLADGGDDYQVLKNAVGHRYDTGFVDAQVFMDYVRMKKTLQRPESTGITFIPAN</sequence>
<dbReference type="Pfam" id="PF02872">
    <property type="entry name" value="5_nucleotid_C"/>
    <property type="match status" value="1"/>
</dbReference>
<evidence type="ECO:0000256" key="6">
    <source>
        <dbReference type="RuleBase" id="RU362119"/>
    </source>
</evidence>
<evidence type="ECO:0000259" key="8">
    <source>
        <dbReference type="Pfam" id="PF02872"/>
    </source>
</evidence>
<dbReference type="GO" id="GO:0016788">
    <property type="term" value="F:hydrolase activity, acting on ester bonds"/>
    <property type="evidence" value="ECO:0007669"/>
    <property type="project" value="InterPro"/>
</dbReference>
<dbReference type="SUPFAM" id="SSF56300">
    <property type="entry name" value="Metallo-dependent phosphatases"/>
    <property type="match status" value="1"/>
</dbReference>
<dbReference type="FunFam" id="3.60.21.10:FF:000020">
    <property type="entry name" value="NT5E isoform 4"/>
    <property type="match status" value="1"/>
</dbReference>
<dbReference type="InterPro" id="IPR006179">
    <property type="entry name" value="5_nucleotidase/apyrase"/>
</dbReference>
<proteinExistence type="inferred from homology"/>
<dbReference type="InterPro" id="IPR004843">
    <property type="entry name" value="Calcineurin-like_PHP"/>
</dbReference>
<gene>
    <name evidence="9" type="ORF">F8A88_11000</name>
</gene>
<dbReference type="Pfam" id="PF00149">
    <property type="entry name" value="Metallophos"/>
    <property type="match status" value="1"/>
</dbReference>
<dbReference type="PROSITE" id="PS00786">
    <property type="entry name" value="5_NUCLEOTIDASE_2"/>
    <property type="match status" value="1"/>
</dbReference>
<reference evidence="9 10" key="1">
    <citation type="journal article" date="2017" name="Int. J. Syst. Evol. Microbiol.">
        <title>Desulfovibrio senegalensis sp. nov., a mesophilic sulfate reducer isolated from marine sediment.</title>
        <authorList>
            <person name="Thioye A."/>
            <person name="Gam Z.B.A."/>
            <person name="Mbengue M."/>
            <person name="Cayol J.L."/>
            <person name="Joseph-Bartoli M."/>
            <person name="Toure-Kane C."/>
            <person name="Labat M."/>
        </authorList>
    </citation>
    <scope>NUCLEOTIDE SEQUENCE [LARGE SCALE GENOMIC DNA]</scope>
    <source>
        <strain evidence="9 10">DSM 101509</strain>
    </source>
</reference>
<dbReference type="PANTHER" id="PTHR11575">
    <property type="entry name" value="5'-NUCLEOTIDASE-RELATED"/>
    <property type="match status" value="1"/>
</dbReference>
<dbReference type="Gene3D" id="3.90.780.10">
    <property type="entry name" value="5'-Nucleotidase, C-terminal domain"/>
    <property type="match status" value="1"/>
</dbReference>
<evidence type="ECO:0000256" key="4">
    <source>
        <dbReference type="ARBA" id="ARBA00022741"/>
    </source>
</evidence>
<dbReference type="SUPFAM" id="SSF55816">
    <property type="entry name" value="5'-nucleotidase (syn. UDP-sugar hydrolase), C-terminal domain"/>
    <property type="match status" value="1"/>
</dbReference>
<accession>A0A6N6N341</accession>
<dbReference type="GO" id="GO:0000166">
    <property type="term" value="F:nucleotide binding"/>
    <property type="evidence" value="ECO:0007669"/>
    <property type="project" value="UniProtKB-KW"/>
</dbReference>
<evidence type="ECO:0000256" key="3">
    <source>
        <dbReference type="ARBA" id="ARBA00022729"/>
    </source>
</evidence>
<organism evidence="9 10">
    <name type="scientific">Pseudodesulfovibrio senegalensis</name>
    <dbReference type="NCBI Taxonomy" id="1721087"/>
    <lineage>
        <taxon>Bacteria</taxon>
        <taxon>Pseudomonadati</taxon>
        <taxon>Thermodesulfobacteriota</taxon>
        <taxon>Desulfovibrionia</taxon>
        <taxon>Desulfovibrionales</taxon>
        <taxon>Desulfovibrionaceae</taxon>
    </lineage>
</organism>
<evidence type="ECO:0000256" key="1">
    <source>
        <dbReference type="ARBA" id="ARBA00006654"/>
    </source>
</evidence>
<dbReference type="InterPro" id="IPR036907">
    <property type="entry name" value="5'-Nucleotdase_C_sf"/>
</dbReference>
<feature type="domain" description="5'-Nucleotidase C-terminal" evidence="8">
    <location>
        <begin position="394"/>
        <end position="535"/>
    </location>
</feature>
<dbReference type="PANTHER" id="PTHR11575:SF24">
    <property type="entry name" value="5'-NUCLEOTIDASE"/>
    <property type="match status" value="1"/>
</dbReference>
<keyword evidence="3 6" id="KW-0732">Signal</keyword>
<dbReference type="RefSeq" id="WP_151151205.1">
    <property type="nucleotide sequence ID" value="NZ_WAIE01000004.1"/>
</dbReference>